<feature type="transmembrane region" description="Helical" evidence="1">
    <location>
        <begin position="12"/>
        <end position="31"/>
    </location>
</feature>
<organism evidence="2 3">
    <name type="scientific">Mesonia sediminis</name>
    <dbReference type="NCBI Taxonomy" id="1703946"/>
    <lineage>
        <taxon>Bacteria</taxon>
        <taxon>Pseudomonadati</taxon>
        <taxon>Bacteroidota</taxon>
        <taxon>Flavobacteriia</taxon>
        <taxon>Flavobacteriales</taxon>
        <taxon>Flavobacteriaceae</taxon>
        <taxon>Mesonia</taxon>
    </lineage>
</organism>
<name>A0ABW5SGF1_9FLAO</name>
<keyword evidence="1" id="KW-0812">Transmembrane</keyword>
<keyword evidence="1" id="KW-1133">Transmembrane helix</keyword>
<keyword evidence="3" id="KW-1185">Reference proteome</keyword>
<reference evidence="3" key="1">
    <citation type="journal article" date="2019" name="Int. J. Syst. Evol. Microbiol.">
        <title>The Global Catalogue of Microorganisms (GCM) 10K type strain sequencing project: providing services to taxonomists for standard genome sequencing and annotation.</title>
        <authorList>
            <consortium name="The Broad Institute Genomics Platform"/>
            <consortium name="The Broad Institute Genome Sequencing Center for Infectious Disease"/>
            <person name="Wu L."/>
            <person name="Ma J."/>
        </authorList>
    </citation>
    <scope>NUCLEOTIDE SEQUENCE [LARGE SCALE GENOMIC DNA]</scope>
    <source>
        <strain evidence="3">KCTC 42255</strain>
    </source>
</reference>
<dbReference type="RefSeq" id="WP_379048310.1">
    <property type="nucleotide sequence ID" value="NZ_JBHULZ010000041.1"/>
</dbReference>
<comment type="caution">
    <text evidence="2">The sequence shown here is derived from an EMBL/GenBank/DDBJ whole genome shotgun (WGS) entry which is preliminary data.</text>
</comment>
<accession>A0ABW5SGF1</accession>
<sequence length="158" mass="17925">MKTYQSKSSIFVKIATASILILVTLIAIMLTTTDKSYGLIGGVILSLLIFGSVIYFYSNSLKKIVIEKDFIILQKNIGQIKILKVDIIEVSRLSYSNLTMTYGSKGFFGFIGKTMDDSISLVKDRKNMLRITTKNKRYLFSSLNSDQLVQEMKRIRNN</sequence>
<evidence type="ECO:0000313" key="3">
    <source>
        <dbReference type="Proteomes" id="UP001597357"/>
    </source>
</evidence>
<proteinExistence type="predicted"/>
<dbReference type="EMBL" id="JBHULZ010000041">
    <property type="protein sequence ID" value="MFD2698573.1"/>
    <property type="molecule type" value="Genomic_DNA"/>
</dbReference>
<protein>
    <submittedName>
        <fullName evidence="2">PH domain-containing protein</fullName>
    </submittedName>
</protein>
<keyword evidence="1" id="KW-0472">Membrane</keyword>
<gene>
    <name evidence="2" type="ORF">ACFSQ0_11270</name>
</gene>
<feature type="transmembrane region" description="Helical" evidence="1">
    <location>
        <begin position="37"/>
        <end position="58"/>
    </location>
</feature>
<dbReference type="Proteomes" id="UP001597357">
    <property type="component" value="Unassembled WGS sequence"/>
</dbReference>
<evidence type="ECO:0000256" key="1">
    <source>
        <dbReference type="SAM" id="Phobius"/>
    </source>
</evidence>
<evidence type="ECO:0000313" key="2">
    <source>
        <dbReference type="EMBL" id="MFD2698573.1"/>
    </source>
</evidence>